<protein>
    <submittedName>
        <fullName evidence="2">Uncharacterized protein DUF4181</fullName>
    </submittedName>
</protein>
<feature type="transmembrane region" description="Helical" evidence="1">
    <location>
        <begin position="42"/>
        <end position="62"/>
    </location>
</feature>
<evidence type="ECO:0000313" key="2">
    <source>
        <dbReference type="EMBL" id="PSL36242.1"/>
    </source>
</evidence>
<keyword evidence="1" id="KW-0812">Transmembrane</keyword>
<reference evidence="2 3" key="1">
    <citation type="submission" date="2018-03" db="EMBL/GenBank/DDBJ databases">
        <title>Genomic Encyclopedia of Type Strains, Phase III (KMG-III): the genomes of soil and plant-associated and newly described type strains.</title>
        <authorList>
            <person name="Whitman W."/>
        </authorList>
    </citation>
    <scope>NUCLEOTIDE SEQUENCE [LARGE SCALE GENOMIC DNA]</scope>
    <source>
        <strain evidence="2 3">CGMCC 1.12259</strain>
    </source>
</reference>
<feature type="transmembrane region" description="Helical" evidence="1">
    <location>
        <begin position="6"/>
        <end position="21"/>
    </location>
</feature>
<comment type="caution">
    <text evidence="2">The sequence shown here is derived from an EMBL/GenBank/DDBJ whole genome shotgun (WGS) entry which is preliminary data.</text>
</comment>
<dbReference type="RefSeq" id="WP_181313649.1">
    <property type="nucleotide sequence ID" value="NZ_PYAT01000007.1"/>
</dbReference>
<dbReference type="EMBL" id="PYAT01000007">
    <property type="protein sequence ID" value="PSL36242.1"/>
    <property type="molecule type" value="Genomic_DNA"/>
</dbReference>
<keyword evidence="3" id="KW-1185">Reference proteome</keyword>
<keyword evidence="1" id="KW-1133">Transmembrane helix</keyword>
<dbReference type="Proteomes" id="UP000242682">
    <property type="component" value="Unassembled WGS sequence"/>
</dbReference>
<accession>A0A2P8GQL2</accession>
<organism evidence="2 3">
    <name type="scientific">Planomicrobium soli</name>
    <dbReference type="NCBI Taxonomy" id="1176648"/>
    <lineage>
        <taxon>Bacteria</taxon>
        <taxon>Bacillati</taxon>
        <taxon>Bacillota</taxon>
        <taxon>Bacilli</taxon>
        <taxon>Bacillales</taxon>
        <taxon>Caryophanaceae</taxon>
        <taxon>Planomicrobium</taxon>
    </lineage>
</organism>
<evidence type="ECO:0000256" key="1">
    <source>
        <dbReference type="SAM" id="Phobius"/>
    </source>
</evidence>
<dbReference type="AlphaFoldDB" id="A0A2P8GQL2"/>
<dbReference type="InterPro" id="IPR025441">
    <property type="entry name" value="DUF4181"/>
</dbReference>
<keyword evidence="1" id="KW-0472">Membrane</keyword>
<feature type="transmembrane region" description="Helical" evidence="1">
    <location>
        <begin position="98"/>
        <end position="118"/>
    </location>
</feature>
<dbReference type="Pfam" id="PF13789">
    <property type="entry name" value="DUF4181"/>
    <property type="match status" value="1"/>
</dbReference>
<gene>
    <name evidence="2" type="ORF">B0H99_10763</name>
</gene>
<evidence type="ECO:0000313" key="3">
    <source>
        <dbReference type="Proteomes" id="UP000242682"/>
    </source>
</evidence>
<proteinExistence type="predicted"/>
<sequence>MEVVIMLILIALGLFLLEKLIRKRMNIKKVELRDTPAKSIDFWGRGVILVLALCTIPFSAGAEDMERLLWFFVVYLLAINLFQAYLQWKYVKETKEYVVTLVTFPIGIAAFLSILFFYY</sequence>
<feature type="transmembrane region" description="Helical" evidence="1">
    <location>
        <begin position="68"/>
        <end position="86"/>
    </location>
</feature>
<name>A0A2P8GQL2_9BACL</name>